<sequence>MQAYYIENSTASIDGNPTGLKSVSAQEARHQTTAVERAFRTCSLRDARENRRTYRTPSPAMVSGEKKSMLLGFWCTMPAPTLLNEPCADQTPVCKS</sequence>
<evidence type="ECO:0000313" key="1">
    <source>
        <dbReference type="EMBL" id="CAB3735934.1"/>
    </source>
</evidence>
<protein>
    <submittedName>
        <fullName evidence="1">Uncharacterized protein</fullName>
    </submittedName>
</protein>
<accession>A0A6J5CGR8</accession>
<evidence type="ECO:0000313" key="2">
    <source>
        <dbReference type="Proteomes" id="UP000494205"/>
    </source>
</evidence>
<dbReference type="EMBL" id="CADIJZ010000033">
    <property type="protein sequence ID" value="CAB3735934.1"/>
    <property type="molecule type" value="Genomic_DNA"/>
</dbReference>
<reference evidence="1 2" key="1">
    <citation type="submission" date="2020-04" db="EMBL/GenBank/DDBJ databases">
        <authorList>
            <person name="De Canck E."/>
        </authorList>
    </citation>
    <scope>NUCLEOTIDE SEQUENCE [LARGE SCALE GENOMIC DNA]</scope>
    <source>
        <strain evidence="1 2">LMG 27174</strain>
    </source>
</reference>
<dbReference type="Proteomes" id="UP000494205">
    <property type="component" value="Unassembled WGS sequence"/>
</dbReference>
<proteinExistence type="predicted"/>
<dbReference type="AlphaFoldDB" id="A0A6J5CGR8"/>
<gene>
    <name evidence="1" type="ORF">LMG27174_06253</name>
</gene>
<organism evidence="1 2">
    <name type="scientific">Paraburkholderia rhynchosiae</name>
    <dbReference type="NCBI Taxonomy" id="487049"/>
    <lineage>
        <taxon>Bacteria</taxon>
        <taxon>Pseudomonadati</taxon>
        <taxon>Pseudomonadota</taxon>
        <taxon>Betaproteobacteria</taxon>
        <taxon>Burkholderiales</taxon>
        <taxon>Burkholderiaceae</taxon>
        <taxon>Paraburkholderia</taxon>
    </lineage>
</organism>
<name>A0A6J5CGR8_9BURK</name>